<dbReference type="EMBL" id="VJMJ01000012">
    <property type="protein sequence ID" value="KAF0743979.1"/>
    <property type="molecule type" value="Genomic_DNA"/>
</dbReference>
<evidence type="ECO:0000256" key="3">
    <source>
        <dbReference type="ARBA" id="ARBA00024327"/>
    </source>
</evidence>
<dbReference type="GO" id="GO:0004604">
    <property type="term" value="F:phosphoadenylyl-sulfate reductase (thioredoxin) activity"/>
    <property type="evidence" value="ECO:0007669"/>
    <property type="project" value="InterPro"/>
</dbReference>
<dbReference type="InterPro" id="IPR036249">
    <property type="entry name" value="Thioredoxin-like_sf"/>
</dbReference>
<dbReference type="CDD" id="cd02066">
    <property type="entry name" value="GRX_family"/>
    <property type="match status" value="1"/>
</dbReference>
<dbReference type="VEuPathDB" id="FungiDB:AeMF1_000798"/>
<reference evidence="6 7" key="1">
    <citation type="submission" date="2019-07" db="EMBL/GenBank/DDBJ databases">
        <title>Genomics analysis of Aphanomyces spp. identifies a new class of oomycete effector associated with host adaptation.</title>
        <authorList>
            <person name="Gaulin E."/>
        </authorList>
    </citation>
    <scope>NUCLEOTIDE SEQUENCE [LARGE SCALE GENOMIC DNA]</scope>
    <source>
        <strain evidence="6 7">ATCC 201684</strain>
    </source>
</reference>
<dbReference type="InterPro" id="IPR002500">
    <property type="entry name" value="PAPS_reduct_dom"/>
</dbReference>
<dbReference type="Gene3D" id="3.40.50.620">
    <property type="entry name" value="HUPs"/>
    <property type="match status" value="1"/>
</dbReference>
<dbReference type="SUPFAM" id="SSF52833">
    <property type="entry name" value="Thioredoxin-like"/>
    <property type="match status" value="1"/>
</dbReference>
<feature type="domain" description="Phosphoadenosine phosphosulphate reductase" evidence="5">
    <location>
        <begin position="40"/>
        <end position="213"/>
    </location>
</feature>
<keyword evidence="7" id="KW-1185">Reference proteome</keyword>
<evidence type="ECO:0000313" key="7">
    <source>
        <dbReference type="Proteomes" id="UP000481153"/>
    </source>
</evidence>
<dbReference type="GO" id="GO:0019379">
    <property type="term" value="P:sulfate assimilation, phosphoadenylyl sulfate reduction by phosphoadenylyl-sulfate reductase (thioredoxin)"/>
    <property type="evidence" value="ECO:0007669"/>
    <property type="project" value="InterPro"/>
</dbReference>
<comment type="similarity">
    <text evidence="1">Belongs to the PAPS reductase family. CysH subfamily.</text>
</comment>
<keyword evidence="2" id="KW-0560">Oxidoreductase</keyword>
<dbReference type="PANTHER" id="PTHR46509:SF1">
    <property type="entry name" value="PHOSPHOADENOSINE PHOSPHOSULFATE REDUCTASE"/>
    <property type="match status" value="1"/>
</dbReference>
<dbReference type="CDD" id="cd23945">
    <property type="entry name" value="PAPS_reductase"/>
    <property type="match status" value="1"/>
</dbReference>
<accession>A0A6G0XUC2</accession>
<evidence type="ECO:0000256" key="2">
    <source>
        <dbReference type="ARBA" id="ARBA00023002"/>
    </source>
</evidence>
<dbReference type="InterPro" id="IPR014025">
    <property type="entry name" value="Glutaredoxin_subgr"/>
</dbReference>
<dbReference type="NCBIfam" id="NF002537">
    <property type="entry name" value="PRK02090.1"/>
    <property type="match status" value="1"/>
</dbReference>
<dbReference type="PRINTS" id="PR00160">
    <property type="entry name" value="GLUTAREDOXIN"/>
</dbReference>
<name>A0A6G0XUC2_9STRA</name>
<dbReference type="Gene3D" id="3.40.30.10">
    <property type="entry name" value="Glutaredoxin"/>
    <property type="match status" value="1"/>
</dbReference>
<organism evidence="6 7">
    <name type="scientific">Aphanomyces euteiches</name>
    <dbReference type="NCBI Taxonomy" id="100861"/>
    <lineage>
        <taxon>Eukaryota</taxon>
        <taxon>Sar</taxon>
        <taxon>Stramenopiles</taxon>
        <taxon>Oomycota</taxon>
        <taxon>Saprolegniomycetes</taxon>
        <taxon>Saprolegniales</taxon>
        <taxon>Verrucalvaceae</taxon>
        <taxon>Aphanomyces</taxon>
    </lineage>
</organism>
<sequence length="337" mass="37842">MRESMNTVSPDDLACLNAQLRAMSAPDVVAWAVKTFGDGLALSSSFGIQSAVMLHLVTQVDPKVPVVWVDTGYLPPETYTFAADLTKKFGLNLHIAQSKMSPAHMEAIHGKLWEQPAPDAHRLYGQLRKVEPMERTLSELKTTALLVGLRAEQTAHRQSLDMVHMHKGRLKICPILHWSQADVDEYMRLHGLPYHPLKELGYATVGDAHSSRPVADDDTDIRATRFHGKAQECGLHMDWSTTASSIEDNQEAEAMHERGDVDVVIYSIPTCKYCVMAKQVFERRKWSFKEILVGDQVDYPTLCRLVGTKVETVPQIFLRGEYIGGYTHLVQFLQSID</sequence>
<evidence type="ECO:0000313" key="6">
    <source>
        <dbReference type="EMBL" id="KAF0743979.1"/>
    </source>
</evidence>
<dbReference type="PROSITE" id="PS51354">
    <property type="entry name" value="GLUTAREDOXIN_2"/>
    <property type="match status" value="1"/>
</dbReference>
<evidence type="ECO:0000259" key="5">
    <source>
        <dbReference type="Pfam" id="PF01507"/>
    </source>
</evidence>
<feature type="domain" description="Glutaredoxin" evidence="4">
    <location>
        <begin position="263"/>
        <end position="323"/>
    </location>
</feature>
<dbReference type="Pfam" id="PF00462">
    <property type="entry name" value="Glutaredoxin"/>
    <property type="match status" value="1"/>
</dbReference>
<dbReference type="InterPro" id="IPR002109">
    <property type="entry name" value="Glutaredoxin"/>
</dbReference>
<evidence type="ECO:0000259" key="4">
    <source>
        <dbReference type="Pfam" id="PF00462"/>
    </source>
</evidence>
<dbReference type="AlphaFoldDB" id="A0A6G0XUC2"/>
<dbReference type="InterPro" id="IPR004511">
    <property type="entry name" value="PAPS/APS_Rdtase"/>
</dbReference>
<gene>
    <name evidence="6" type="ORF">Ae201684_001619</name>
</gene>
<dbReference type="HAMAP" id="MF_00063">
    <property type="entry name" value="CysH"/>
    <property type="match status" value="1"/>
</dbReference>
<comment type="pathway">
    <text evidence="3">Sulfur metabolism; hydrogen sulfide biosynthesis; sulfite from sulfate.</text>
</comment>
<dbReference type="PANTHER" id="PTHR46509">
    <property type="entry name" value="PHOSPHOADENOSINE PHOSPHOSULFATE REDUCTASE"/>
    <property type="match status" value="1"/>
</dbReference>
<dbReference type="GO" id="GO:0005737">
    <property type="term" value="C:cytoplasm"/>
    <property type="evidence" value="ECO:0007669"/>
    <property type="project" value="TreeGrafter"/>
</dbReference>
<protein>
    <submittedName>
        <fullName evidence="6">Uncharacterized protein</fullName>
    </submittedName>
</protein>
<dbReference type="InterPro" id="IPR014729">
    <property type="entry name" value="Rossmann-like_a/b/a_fold"/>
</dbReference>
<dbReference type="Pfam" id="PF01507">
    <property type="entry name" value="PAPS_reduct"/>
    <property type="match status" value="1"/>
</dbReference>
<evidence type="ECO:0000256" key="1">
    <source>
        <dbReference type="ARBA" id="ARBA00009732"/>
    </source>
</evidence>
<dbReference type="SUPFAM" id="SSF52402">
    <property type="entry name" value="Adenine nucleotide alpha hydrolases-like"/>
    <property type="match status" value="1"/>
</dbReference>
<dbReference type="NCBIfam" id="TIGR00434">
    <property type="entry name" value="cysH"/>
    <property type="match status" value="1"/>
</dbReference>
<comment type="caution">
    <text evidence="6">The sequence shown here is derived from an EMBL/GenBank/DDBJ whole genome shotgun (WGS) entry which is preliminary data.</text>
</comment>
<dbReference type="Proteomes" id="UP000481153">
    <property type="component" value="Unassembled WGS sequence"/>
</dbReference>
<proteinExistence type="inferred from homology"/>